<accession>A0A0A9DEQ8</accession>
<name>A0A0A9DEQ8_ARUDO</name>
<sequence length="65" mass="7460">MCLIVFCGCPPWKRGKATENPPKFTSFRISHQPTIINRCNFTLALMKCIFDVLHHFKSFCSLLNG</sequence>
<reference evidence="1" key="1">
    <citation type="submission" date="2014-09" db="EMBL/GenBank/DDBJ databases">
        <authorList>
            <person name="Magalhaes I.L.F."/>
            <person name="Oliveira U."/>
            <person name="Santos F.R."/>
            <person name="Vidigal T.H.D.A."/>
            <person name="Brescovit A.D."/>
            <person name="Santos A.J."/>
        </authorList>
    </citation>
    <scope>NUCLEOTIDE SEQUENCE</scope>
    <source>
        <tissue evidence="1">Shoot tissue taken approximately 20 cm above the soil surface</tissue>
    </source>
</reference>
<dbReference type="AlphaFoldDB" id="A0A0A9DEQ8"/>
<protein>
    <submittedName>
        <fullName evidence="1">Uncharacterized protein</fullName>
    </submittedName>
</protein>
<dbReference type="EMBL" id="GBRH01212747">
    <property type="protein sequence ID" value="JAD85148.1"/>
    <property type="molecule type" value="Transcribed_RNA"/>
</dbReference>
<proteinExistence type="predicted"/>
<organism evidence="1">
    <name type="scientific">Arundo donax</name>
    <name type="common">Giant reed</name>
    <name type="synonym">Donax arundinaceus</name>
    <dbReference type="NCBI Taxonomy" id="35708"/>
    <lineage>
        <taxon>Eukaryota</taxon>
        <taxon>Viridiplantae</taxon>
        <taxon>Streptophyta</taxon>
        <taxon>Embryophyta</taxon>
        <taxon>Tracheophyta</taxon>
        <taxon>Spermatophyta</taxon>
        <taxon>Magnoliopsida</taxon>
        <taxon>Liliopsida</taxon>
        <taxon>Poales</taxon>
        <taxon>Poaceae</taxon>
        <taxon>PACMAD clade</taxon>
        <taxon>Arundinoideae</taxon>
        <taxon>Arundineae</taxon>
        <taxon>Arundo</taxon>
    </lineage>
</organism>
<evidence type="ECO:0000313" key="1">
    <source>
        <dbReference type="EMBL" id="JAD85148.1"/>
    </source>
</evidence>
<reference evidence="1" key="2">
    <citation type="journal article" date="2015" name="Data Brief">
        <title>Shoot transcriptome of the giant reed, Arundo donax.</title>
        <authorList>
            <person name="Barrero R.A."/>
            <person name="Guerrero F.D."/>
            <person name="Moolhuijzen P."/>
            <person name="Goolsby J.A."/>
            <person name="Tidwell J."/>
            <person name="Bellgard S.E."/>
            <person name="Bellgard M.I."/>
        </authorList>
    </citation>
    <scope>NUCLEOTIDE SEQUENCE</scope>
    <source>
        <tissue evidence="1">Shoot tissue taken approximately 20 cm above the soil surface</tissue>
    </source>
</reference>